<dbReference type="SMART" id="SM01134">
    <property type="entry name" value="DeoRC"/>
    <property type="match status" value="1"/>
</dbReference>
<dbReference type="InterPro" id="IPR018356">
    <property type="entry name" value="Tscrpt_reg_HTH_DeoR_CS"/>
</dbReference>
<keyword evidence="1" id="KW-0805">Transcription regulation</keyword>
<dbReference type="OrthoDB" id="9798651at2"/>
<dbReference type="Pfam" id="PF00455">
    <property type="entry name" value="DeoRC"/>
    <property type="match status" value="1"/>
</dbReference>
<dbReference type="PANTHER" id="PTHR30363">
    <property type="entry name" value="HTH-TYPE TRANSCRIPTIONAL REGULATOR SRLR-RELATED"/>
    <property type="match status" value="1"/>
</dbReference>
<evidence type="ECO:0000313" key="5">
    <source>
        <dbReference type="EMBL" id="EIT85602.1"/>
    </source>
</evidence>
<evidence type="ECO:0000256" key="1">
    <source>
        <dbReference type="ARBA" id="ARBA00023015"/>
    </source>
</evidence>
<dbReference type="SUPFAM" id="SSF100950">
    <property type="entry name" value="NagB/RpiA/CoA transferase-like"/>
    <property type="match status" value="1"/>
</dbReference>
<dbReference type="InterPro" id="IPR037171">
    <property type="entry name" value="NagB/RpiA_transferase-like"/>
</dbReference>
<evidence type="ECO:0000256" key="3">
    <source>
        <dbReference type="ARBA" id="ARBA00023163"/>
    </source>
</evidence>
<dbReference type="Gene3D" id="1.10.10.10">
    <property type="entry name" value="Winged helix-like DNA-binding domain superfamily/Winged helix DNA-binding domain"/>
    <property type="match status" value="1"/>
</dbReference>
<dbReference type="PRINTS" id="PR00037">
    <property type="entry name" value="HTHLACR"/>
</dbReference>
<dbReference type="InterPro" id="IPR036390">
    <property type="entry name" value="WH_DNA-bd_sf"/>
</dbReference>
<feature type="domain" description="HTH deoR-type" evidence="4">
    <location>
        <begin position="3"/>
        <end position="58"/>
    </location>
</feature>
<dbReference type="GO" id="GO:0003677">
    <property type="term" value="F:DNA binding"/>
    <property type="evidence" value="ECO:0007669"/>
    <property type="project" value="UniProtKB-KW"/>
</dbReference>
<dbReference type="PANTHER" id="PTHR30363:SF51">
    <property type="entry name" value="HTH-TYPE TRANSCRIPTIONAL REPRESSOR GLCR"/>
    <property type="match status" value="1"/>
</dbReference>
<dbReference type="AlphaFoldDB" id="I8AIP5"/>
<accession>I8AIP5</accession>
<evidence type="ECO:0000256" key="2">
    <source>
        <dbReference type="ARBA" id="ARBA00023125"/>
    </source>
</evidence>
<keyword evidence="6" id="KW-1185">Reference proteome</keyword>
<dbReference type="InterPro" id="IPR036388">
    <property type="entry name" value="WH-like_DNA-bd_sf"/>
</dbReference>
<dbReference type="eggNOG" id="COG1349">
    <property type="taxonomic scope" value="Bacteria"/>
</dbReference>
<dbReference type="PROSITE" id="PS51000">
    <property type="entry name" value="HTH_DEOR_2"/>
    <property type="match status" value="1"/>
</dbReference>
<name>I8AIP5_9BACL</name>
<keyword evidence="3" id="KW-0804">Transcription</keyword>
<keyword evidence="2" id="KW-0238">DNA-binding</keyword>
<dbReference type="Pfam" id="PF08220">
    <property type="entry name" value="HTH_DeoR"/>
    <property type="match status" value="1"/>
</dbReference>
<proteinExistence type="predicted"/>
<dbReference type="InterPro" id="IPR050313">
    <property type="entry name" value="Carb_Metab_HTH_regulators"/>
</dbReference>
<dbReference type="PROSITE" id="PS00894">
    <property type="entry name" value="HTH_DEOR_1"/>
    <property type="match status" value="1"/>
</dbReference>
<dbReference type="EMBL" id="AKKV01000025">
    <property type="protein sequence ID" value="EIT85602.1"/>
    <property type="molecule type" value="Genomic_DNA"/>
</dbReference>
<sequence>MYQDERMEAIVAYLKQHERIDMDAICNMYHVSKDTARRDLVKLEEEGKVIRTRGGAKLSTFFHEVYNYEERLQKGSDAKRKIGSYAASLIKDGDYVLLDASTTVQCLAESMHTKQNVAVTNSIDIASILSKKDDVDVHLLGGRLNNKHRSIYGARTIAQLADLKVNKLFLGACGISSSGLTLPFEEEGFLLKEMISRSNQVIVLADVSKFDKEYFYKVCGLDEFDIVITDQEIPESLAGQLQDHGVETIILKRGLL</sequence>
<gene>
    <name evidence="5" type="ORF">A374_10213</name>
</gene>
<evidence type="ECO:0000313" key="6">
    <source>
        <dbReference type="Proteomes" id="UP000004080"/>
    </source>
</evidence>
<organism evidence="5 6">
    <name type="scientific">Fictibacillus macauensis ZFHKF-1</name>
    <dbReference type="NCBI Taxonomy" id="1196324"/>
    <lineage>
        <taxon>Bacteria</taxon>
        <taxon>Bacillati</taxon>
        <taxon>Bacillota</taxon>
        <taxon>Bacilli</taxon>
        <taxon>Bacillales</taxon>
        <taxon>Fictibacillaceae</taxon>
        <taxon>Fictibacillus</taxon>
    </lineage>
</organism>
<dbReference type="RefSeq" id="WP_007202127.1">
    <property type="nucleotide sequence ID" value="NZ_AKKV01000025.1"/>
</dbReference>
<dbReference type="Proteomes" id="UP000004080">
    <property type="component" value="Unassembled WGS sequence"/>
</dbReference>
<dbReference type="InterPro" id="IPR001034">
    <property type="entry name" value="DeoR_HTH"/>
</dbReference>
<reference evidence="5 6" key="1">
    <citation type="journal article" date="2012" name="J. Bacteriol.">
        <title>Genome of Bacillus macauensis ZFHKF-1, a Long-Chain-Forming Bacterium.</title>
        <authorList>
            <person name="Cai L."/>
            <person name="Zhang T."/>
        </authorList>
    </citation>
    <scope>NUCLEOTIDE SEQUENCE [LARGE SCALE GENOMIC DNA]</scope>
    <source>
        <strain evidence="5 6">ZFHKF-1</strain>
    </source>
</reference>
<protein>
    <submittedName>
        <fullName evidence="5">DeoR family transcriptional regulator</fullName>
    </submittedName>
</protein>
<dbReference type="STRING" id="1196324.A374_10213"/>
<evidence type="ECO:0000259" key="4">
    <source>
        <dbReference type="PROSITE" id="PS51000"/>
    </source>
</evidence>
<dbReference type="PATRIC" id="fig|1196324.3.peg.2088"/>
<dbReference type="Gene3D" id="3.40.50.1360">
    <property type="match status" value="1"/>
</dbReference>
<dbReference type="InterPro" id="IPR014036">
    <property type="entry name" value="DeoR-like_C"/>
</dbReference>
<dbReference type="SUPFAM" id="SSF46785">
    <property type="entry name" value="Winged helix' DNA-binding domain"/>
    <property type="match status" value="1"/>
</dbReference>
<comment type="caution">
    <text evidence="5">The sequence shown here is derived from an EMBL/GenBank/DDBJ whole genome shotgun (WGS) entry which is preliminary data.</text>
</comment>
<dbReference type="GO" id="GO:0003700">
    <property type="term" value="F:DNA-binding transcription factor activity"/>
    <property type="evidence" value="ECO:0007669"/>
    <property type="project" value="InterPro"/>
</dbReference>
<dbReference type="SMART" id="SM00420">
    <property type="entry name" value="HTH_DEOR"/>
    <property type="match status" value="1"/>
</dbReference>